<reference evidence="1 2" key="1">
    <citation type="submission" date="2017-12" db="EMBL/GenBank/DDBJ databases">
        <title>Comparative genomics of Botrytis spp.</title>
        <authorList>
            <person name="Valero-Jimenez C.A."/>
            <person name="Tapia P."/>
            <person name="Veloso J."/>
            <person name="Silva-Moreno E."/>
            <person name="Staats M."/>
            <person name="Valdes J.H."/>
            <person name="Van Kan J.A.L."/>
        </authorList>
    </citation>
    <scope>NUCLEOTIDE SEQUENCE [LARGE SCALE GENOMIC DNA]</scope>
    <source>
        <strain evidence="1 2">Bh0001</strain>
    </source>
</reference>
<evidence type="ECO:0000313" key="1">
    <source>
        <dbReference type="EMBL" id="TGO42139.1"/>
    </source>
</evidence>
<keyword evidence="2" id="KW-1185">Reference proteome</keyword>
<organism evidence="1 2">
    <name type="scientific">Botrytis hyacinthi</name>
    <dbReference type="NCBI Taxonomy" id="278943"/>
    <lineage>
        <taxon>Eukaryota</taxon>
        <taxon>Fungi</taxon>
        <taxon>Dikarya</taxon>
        <taxon>Ascomycota</taxon>
        <taxon>Pezizomycotina</taxon>
        <taxon>Leotiomycetes</taxon>
        <taxon>Helotiales</taxon>
        <taxon>Sclerotiniaceae</taxon>
        <taxon>Botrytis</taxon>
    </lineage>
</organism>
<sequence>MPSGLLKCSICIYKVAHGEPLLYRAQVEERKKSCLTLSSYIIEMAFGRPVRGQFGCRSVAEVIAN</sequence>
<name>A0A4Z1H1K6_9HELO</name>
<dbReference type="EMBL" id="PQXK01000012">
    <property type="protein sequence ID" value="TGO42139.1"/>
    <property type="molecule type" value="Genomic_DNA"/>
</dbReference>
<evidence type="ECO:0000313" key="2">
    <source>
        <dbReference type="Proteomes" id="UP000297814"/>
    </source>
</evidence>
<gene>
    <name evidence="1" type="ORF">BHYA_0012g00550</name>
</gene>
<proteinExistence type="predicted"/>
<dbReference type="Proteomes" id="UP000297814">
    <property type="component" value="Unassembled WGS sequence"/>
</dbReference>
<comment type="caution">
    <text evidence="1">The sequence shown here is derived from an EMBL/GenBank/DDBJ whole genome shotgun (WGS) entry which is preliminary data.</text>
</comment>
<dbReference type="AlphaFoldDB" id="A0A4Z1H1K6"/>
<accession>A0A4Z1H1K6</accession>
<protein>
    <submittedName>
        <fullName evidence="1">Uncharacterized protein</fullName>
    </submittedName>
</protein>